<feature type="chain" id="PRO_5031300839" description="Transmembrane protein" evidence="3">
    <location>
        <begin position="25"/>
        <end position="273"/>
    </location>
</feature>
<feature type="compositionally biased region" description="Polar residues" evidence="1">
    <location>
        <begin position="72"/>
        <end position="82"/>
    </location>
</feature>
<comment type="caution">
    <text evidence="4">The sequence shown here is derived from an EMBL/GenBank/DDBJ whole genome shotgun (WGS) entry which is preliminary data.</text>
</comment>
<dbReference type="Proteomes" id="UP000450012">
    <property type="component" value="Unassembled WGS sequence"/>
</dbReference>
<keyword evidence="5" id="KW-1185">Reference proteome</keyword>
<accession>A0A7X4GTN9</accession>
<evidence type="ECO:0000256" key="3">
    <source>
        <dbReference type="SAM" id="SignalP"/>
    </source>
</evidence>
<keyword evidence="2" id="KW-0472">Membrane</keyword>
<dbReference type="AlphaFoldDB" id="A0A7X4GTN9"/>
<keyword evidence="3" id="KW-0732">Signal</keyword>
<keyword evidence="2" id="KW-1133">Transmembrane helix</keyword>
<protein>
    <recommendedName>
        <fullName evidence="6">Transmembrane protein</fullName>
    </recommendedName>
</protein>
<feature type="region of interest" description="Disordered" evidence="1">
    <location>
        <begin position="175"/>
        <end position="201"/>
    </location>
</feature>
<evidence type="ECO:0000256" key="1">
    <source>
        <dbReference type="SAM" id="MobiDB-lite"/>
    </source>
</evidence>
<sequence length="273" mass="28133">MKSLRSALLLMVCLAFLGNVPAEARPASHSGTSKSFKSGFSSQKNNSAAHSRQAPPANRQSGPGAFGKQAGSPAQQRNTSAMSRDVDQGASRERALRTLDERRAAANAPQPLPPLNDTLRQPQQPAPQRPAPAYGAPPYAGPSPVYAPPAQPSNGLMAGVLGFMLGRAMSQSNQPVAYPTTSGNQPVPAASAPAATGATAAPGPEGAGMVAGMPGLGAPSPAAAPAPAPSFMSSVLRLFAWLSVISLLGWAAVYSVRKFRRLRAAPNYSFERN</sequence>
<evidence type="ECO:0000313" key="5">
    <source>
        <dbReference type="Proteomes" id="UP000450012"/>
    </source>
</evidence>
<dbReference type="RefSeq" id="WP_161015987.1">
    <property type="nucleotide sequence ID" value="NZ_WWCK01000006.1"/>
</dbReference>
<feature type="transmembrane region" description="Helical" evidence="2">
    <location>
        <begin position="238"/>
        <end position="256"/>
    </location>
</feature>
<evidence type="ECO:0000313" key="4">
    <source>
        <dbReference type="EMBL" id="MYM69507.1"/>
    </source>
</evidence>
<name>A0A7X4GTN9_9BURK</name>
<gene>
    <name evidence="4" type="ORF">GTP45_22070</name>
</gene>
<proteinExistence type="predicted"/>
<feature type="compositionally biased region" description="Low complexity" evidence="1">
    <location>
        <begin position="188"/>
        <end position="201"/>
    </location>
</feature>
<feature type="region of interest" description="Disordered" evidence="1">
    <location>
        <begin position="23"/>
        <end position="92"/>
    </location>
</feature>
<organism evidence="4 5">
    <name type="scientific">Duganella rivi</name>
    <dbReference type="NCBI Taxonomy" id="2666083"/>
    <lineage>
        <taxon>Bacteria</taxon>
        <taxon>Pseudomonadati</taxon>
        <taxon>Pseudomonadota</taxon>
        <taxon>Betaproteobacteria</taxon>
        <taxon>Burkholderiales</taxon>
        <taxon>Oxalobacteraceae</taxon>
        <taxon>Telluria group</taxon>
        <taxon>Duganella</taxon>
    </lineage>
</organism>
<keyword evidence="2" id="KW-0812">Transmembrane</keyword>
<feature type="compositionally biased region" description="Polar residues" evidence="1">
    <location>
        <begin position="175"/>
        <end position="185"/>
    </location>
</feature>
<feature type="compositionally biased region" description="Low complexity" evidence="1">
    <location>
        <begin position="28"/>
        <end position="47"/>
    </location>
</feature>
<dbReference type="EMBL" id="WWCK01000006">
    <property type="protein sequence ID" value="MYM69507.1"/>
    <property type="molecule type" value="Genomic_DNA"/>
</dbReference>
<feature type="signal peptide" evidence="3">
    <location>
        <begin position="1"/>
        <end position="24"/>
    </location>
</feature>
<feature type="region of interest" description="Disordered" evidence="1">
    <location>
        <begin position="105"/>
        <end position="139"/>
    </location>
</feature>
<evidence type="ECO:0008006" key="6">
    <source>
        <dbReference type="Google" id="ProtNLM"/>
    </source>
</evidence>
<evidence type="ECO:0000256" key="2">
    <source>
        <dbReference type="SAM" id="Phobius"/>
    </source>
</evidence>
<reference evidence="4 5" key="1">
    <citation type="submission" date="2019-12" db="EMBL/GenBank/DDBJ databases">
        <title>Novel species isolated from a subtropical stream in China.</title>
        <authorList>
            <person name="Lu H."/>
        </authorList>
    </citation>
    <scope>NUCLEOTIDE SEQUENCE [LARGE SCALE GENOMIC DNA]</scope>
    <source>
        <strain evidence="4 5">FT55W</strain>
    </source>
</reference>